<keyword evidence="3" id="KW-1185">Reference proteome</keyword>
<dbReference type="Proteomes" id="UP001163823">
    <property type="component" value="Chromosome 2"/>
</dbReference>
<evidence type="ECO:0000256" key="1">
    <source>
        <dbReference type="SAM" id="MobiDB-lite"/>
    </source>
</evidence>
<keyword evidence="2" id="KW-0808">Transferase</keyword>
<dbReference type="EMBL" id="JARAOO010000002">
    <property type="protein sequence ID" value="KAJ7979305.1"/>
    <property type="molecule type" value="Genomic_DNA"/>
</dbReference>
<accession>A0AAD7QD30</accession>
<evidence type="ECO:0000313" key="2">
    <source>
        <dbReference type="EMBL" id="KAJ7979305.1"/>
    </source>
</evidence>
<reference evidence="2" key="1">
    <citation type="journal article" date="2023" name="Science">
        <title>Elucidation of the pathway for biosynthesis of saponin adjuvants from the soapbark tree.</title>
        <authorList>
            <person name="Reed J."/>
            <person name="Orme A."/>
            <person name="El-Demerdash A."/>
            <person name="Owen C."/>
            <person name="Martin L.B.B."/>
            <person name="Misra R.C."/>
            <person name="Kikuchi S."/>
            <person name="Rejzek M."/>
            <person name="Martin A.C."/>
            <person name="Harkess A."/>
            <person name="Leebens-Mack J."/>
            <person name="Louveau T."/>
            <person name="Stephenson M.J."/>
            <person name="Osbourn A."/>
        </authorList>
    </citation>
    <scope>NUCLEOTIDE SEQUENCE</scope>
    <source>
        <strain evidence="2">S10</strain>
    </source>
</reference>
<protein>
    <submittedName>
        <fullName evidence="2">Serine/threonine-protein kinase</fullName>
    </submittedName>
</protein>
<dbReference type="AlphaFoldDB" id="A0AAD7QD30"/>
<comment type="caution">
    <text evidence="2">The sequence shown here is derived from an EMBL/GenBank/DDBJ whole genome shotgun (WGS) entry which is preliminary data.</text>
</comment>
<feature type="compositionally biased region" description="Basic and acidic residues" evidence="1">
    <location>
        <begin position="35"/>
        <end position="52"/>
    </location>
</feature>
<evidence type="ECO:0000313" key="3">
    <source>
        <dbReference type="Proteomes" id="UP001163823"/>
    </source>
</evidence>
<gene>
    <name evidence="2" type="ORF">O6P43_002719</name>
</gene>
<sequence length="100" mass="11436">MDHQNSRTGREREGRKEGDNLFGEKVLERGEREVVSMENHKDVEEEEAKVREDGDEVGPMVGEEEDEGDLGSSLTLETVAAAKQFNENHYKAPRKHIQER</sequence>
<proteinExistence type="predicted"/>
<keyword evidence="2" id="KW-0418">Kinase</keyword>
<dbReference type="GO" id="GO:0016301">
    <property type="term" value="F:kinase activity"/>
    <property type="evidence" value="ECO:0007669"/>
    <property type="project" value="UniProtKB-KW"/>
</dbReference>
<organism evidence="2 3">
    <name type="scientific">Quillaja saponaria</name>
    <name type="common">Soap bark tree</name>
    <dbReference type="NCBI Taxonomy" id="32244"/>
    <lineage>
        <taxon>Eukaryota</taxon>
        <taxon>Viridiplantae</taxon>
        <taxon>Streptophyta</taxon>
        <taxon>Embryophyta</taxon>
        <taxon>Tracheophyta</taxon>
        <taxon>Spermatophyta</taxon>
        <taxon>Magnoliopsida</taxon>
        <taxon>eudicotyledons</taxon>
        <taxon>Gunneridae</taxon>
        <taxon>Pentapetalae</taxon>
        <taxon>rosids</taxon>
        <taxon>fabids</taxon>
        <taxon>Fabales</taxon>
        <taxon>Quillajaceae</taxon>
        <taxon>Quillaja</taxon>
    </lineage>
</organism>
<feature type="region of interest" description="Disordered" evidence="1">
    <location>
        <begin position="35"/>
        <end position="72"/>
    </location>
</feature>
<name>A0AAD7QD30_QUISA</name>
<feature type="compositionally biased region" description="Basic and acidic residues" evidence="1">
    <location>
        <begin position="1"/>
        <end position="19"/>
    </location>
</feature>
<feature type="region of interest" description="Disordered" evidence="1">
    <location>
        <begin position="1"/>
        <end position="23"/>
    </location>
</feature>
<dbReference type="KEGG" id="qsa:O6P43_002719"/>